<dbReference type="Proteomes" id="UP000756346">
    <property type="component" value="Unassembled WGS sequence"/>
</dbReference>
<evidence type="ECO:0000313" key="20">
    <source>
        <dbReference type="Proteomes" id="UP000756346"/>
    </source>
</evidence>
<feature type="compositionally biased region" description="Gly residues" evidence="14">
    <location>
        <begin position="376"/>
        <end position="393"/>
    </location>
</feature>
<organism evidence="19 20">
    <name type="scientific">Microdochium trichocladiopsis</name>
    <dbReference type="NCBI Taxonomy" id="1682393"/>
    <lineage>
        <taxon>Eukaryota</taxon>
        <taxon>Fungi</taxon>
        <taxon>Dikarya</taxon>
        <taxon>Ascomycota</taxon>
        <taxon>Pezizomycotina</taxon>
        <taxon>Sordariomycetes</taxon>
        <taxon>Xylariomycetidae</taxon>
        <taxon>Xylariales</taxon>
        <taxon>Microdochiaceae</taxon>
        <taxon>Microdochium</taxon>
    </lineage>
</organism>
<dbReference type="OrthoDB" id="2496787at2759"/>
<dbReference type="PANTHER" id="PTHR33048">
    <property type="entry name" value="PTH11-LIKE INTEGRAL MEMBRANE PROTEIN (AFU_ORTHOLOGUE AFUA_5G11245)"/>
    <property type="match status" value="1"/>
</dbReference>
<dbReference type="EMBL" id="JAGTJQ010000011">
    <property type="protein sequence ID" value="KAH7018230.1"/>
    <property type="molecule type" value="Genomic_DNA"/>
</dbReference>
<dbReference type="InterPro" id="IPR008427">
    <property type="entry name" value="Extracellular_membr_CFEM_dom"/>
</dbReference>
<evidence type="ECO:0000256" key="6">
    <source>
        <dbReference type="ARBA" id="ARBA00022622"/>
    </source>
</evidence>
<evidence type="ECO:0000313" key="19">
    <source>
        <dbReference type="EMBL" id="KAH7018230.1"/>
    </source>
</evidence>
<protein>
    <recommendedName>
        <fullName evidence="21">Extracellular membrane protein CFEM domain-containing protein</fullName>
    </recommendedName>
</protein>
<feature type="transmembrane region" description="Helical" evidence="15">
    <location>
        <begin position="335"/>
        <end position="355"/>
    </location>
</feature>
<dbReference type="RefSeq" id="XP_046006497.1">
    <property type="nucleotide sequence ID" value="XM_046159592.1"/>
</dbReference>
<evidence type="ECO:0000256" key="11">
    <source>
        <dbReference type="ARBA" id="ARBA00023157"/>
    </source>
</evidence>
<feature type="transmembrane region" description="Helical" evidence="15">
    <location>
        <begin position="263"/>
        <end position="286"/>
    </location>
</feature>
<evidence type="ECO:0000256" key="10">
    <source>
        <dbReference type="ARBA" id="ARBA00023136"/>
    </source>
</evidence>
<keyword evidence="10 15" id="KW-0472">Membrane</keyword>
<keyword evidence="6" id="KW-0336">GPI-anchor</keyword>
<feature type="transmembrane region" description="Helical" evidence="15">
    <location>
        <begin position="134"/>
        <end position="157"/>
    </location>
</feature>
<name>A0A9P8XTU3_9PEZI</name>
<evidence type="ECO:0000256" key="2">
    <source>
        <dbReference type="ARBA" id="ARBA00004589"/>
    </source>
</evidence>
<gene>
    <name evidence="19" type="ORF">B0I36DRAFT_368269</name>
</gene>
<proteinExistence type="inferred from homology"/>
<feature type="domain" description="Rhodopsin" evidence="18">
    <location>
        <begin position="119"/>
        <end position="360"/>
    </location>
</feature>
<keyword evidence="9 15" id="KW-1133">Transmembrane helix</keyword>
<keyword evidence="5" id="KW-0964">Secreted</keyword>
<sequence>MKFIIVATIAAALAFQAVPVLAQALPAGVALPPACGLKCTMQYVPQICGSLTNMTCICTDQTLAPKLTACVATTCTKREALATKKFSDVSCKRPVNDRSLPVVVVTPVFGALALVIFGLRVLARGVVGWQSWGLDDWLMIPCVLLSIPMTVLSGLLVKYGLGKDIWMLDDYDYISEILYIYFWDEILYLAIIPLTKISILAFYLRIFPRKEFRKWVYVLIAGNALYLIAFEAVTIWQCGPIEGAWLHWDGEFEATCRDVNLQAWIAAAICLVLDIAMIVLPLPELWKLSMSWKKKIQVLSMFCVGFFVSLVAILRLQYLLHFGQGGNVTMDFVEIGIWSTIEVSVGLICACMPAMRSLLSLVLPKAFGNTTKRPTGAGGSGDGPSYGGGGGAKGSSSSAGLSSSGLSHKVGPNNIKVKSEYMVRSKQRDESTFVELQPFDSDDNDDTRDILAGKRSTLTATVSAGAPPRSVGEKSSHGDFGRAM</sequence>
<dbReference type="Pfam" id="PF05730">
    <property type="entry name" value="CFEM"/>
    <property type="match status" value="1"/>
</dbReference>
<evidence type="ECO:0000256" key="9">
    <source>
        <dbReference type="ARBA" id="ARBA00022989"/>
    </source>
</evidence>
<feature type="region of interest" description="Disordered" evidence="14">
    <location>
        <begin position="427"/>
        <end position="484"/>
    </location>
</feature>
<evidence type="ECO:0000256" key="16">
    <source>
        <dbReference type="SAM" id="SignalP"/>
    </source>
</evidence>
<evidence type="ECO:0000256" key="3">
    <source>
        <dbReference type="ARBA" id="ARBA00004613"/>
    </source>
</evidence>
<feature type="compositionally biased region" description="Low complexity" evidence="14">
    <location>
        <begin position="394"/>
        <end position="407"/>
    </location>
</feature>
<comment type="similarity">
    <text evidence="4">Belongs to the RBT5 family.</text>
</comment>
<feature type="region of interest" description="Disordered" evidence="14">
    <location>
        <begin position="372"/>
        <end position="412"/>
    </location>
</feature>
<evidence type="ECO:0000256" key="8">
    <source>
        <dbReference type="ARBA" id="ARBA00022729"/>
    </source>
</evidence>
<dbReference type="InterPro" id="IPR052337">
    <property type="entry name" value="SAT4-like"/>
</dbReference>
<keyword evidence="6" id="KW-0325">Glycoprotein</keyword>
<evidence type="ECO:0000256" key="5">
    <source>
        <dbReference type="ARBA" id="ARBA00022525"/>
    </source>
</evidence>
<feature type="chain" id="PRO_5040446758" description="Extracellular membrane protein CFEM domain-containing protein" evidence="16">
    <location>
        <begin position="23"/>
        <end position="484"/>
    </location>
</feature>
<evidence type="ECO:0008006" key="21">
    <source>
        <dbReference type="Google" id="ProtNLM"/>
    </source>
</evidence>
<dbReference type="Pfam" id="PF20684">
    <property type="entry name" value="Fung_rhodopsin"/>
    <property type="match status" value="1"/>
</dbReference>
<evidence type="ECO:0000256" key="15">
    <source>
        <dbReference type="SAM" id="Phobius"/>
    </source>
</evidence>
<feature type="domain" description="CFEM" evidence="17">
    <location>
        <begin position="30"/>
        <end position="92"/>
    </location>
</feature>
<keyword evidence="11" id="KW-1015">Disulfide bond</keyword>
<evidence type="ECO:0000256" key="4">
    <source>
        <dbReference type="ARBA" id="ARBA00010031"/>
    </source>
</evidence>
<evidence type="ECO:0000256" key="14">
    <source>
        <dbReference type="SAM" id="MobiDB-lite"/>
    </source>
</evidence>
<accession>A0A9P8XTU3</accession>
<feature type="transmembrane region" description="Helical" evidence="15">
    <location>
        <begin position="177"/>
        <end position="203"/>
    </location>
</feature>
<evidence type="ECO:0000256" key="7">
    <source>
        <dbReference type="ARBA" id="ARBA00022692"/>
    </source>
</evidence>
<keyword evidence="8 16" id="KW-0732">Signal</keyword>
<dbReference type="InterPro" id="IPR049326">
    <property type="entry name" value="Rhodopsin_dom_fungi"/>
</dbReference>
<comment type="caution">
    <text evidence="19">The sequence shown here is derived from an EMBL/GenBank/DDBJ whole genome shotgun (WGS) entry which is preliminary data.</text>
</comment>
<feature type="transmembrane region" description="Helical" evidence="15">
    <location>
        <begin position="100"/>
        <end position="122"/>
    </location>
</feature>
<feature type="transmembrane region" description="Helical" evidence="15">
    <location>
        <begin position="298"/>
        <end position="320"/>
    </location>
</feature>
<comment type="subcellular location">
    <subcellularLocation>
        <location evidence="2">Membrane</location>
        <topology evidence="2">Lipid-anchor</topology>
        <topology evidence="2">GPI-anchor</topology>
    </subcellularLocation>
    <subcellularLocation>
        <location evidence="1">Membrane</location>
        <topology evidence="1">Multi-pass membrane protein</topology>
    </subcellularLocation>
    <subcellularLocation>
        <location evidence="3">Secreted</location>
    </subcellularLocation>
</comment>
<dbReference type="AlphaFoldDB" id="A0A9P8XTU3"/>
<evidence type="ECO:0000256" key="13">
    <source>
        <dbReference type="ARBA" id="ARBA00038359"/>
    </source>
</evidence>
<dbReference type="GO" id="GO:0098552">
    <property type="term" value="C:side of membrane"/>
    <property type="evidence" value="ECO:0007669"/>
    <property type="project" value="UniProtKB-KW"/>
</dbReference>
<feature type="transmembrane region" description="Helical" evidence="15">
    <location>
        <begin position="215"/>
        <end position="236"/>
    </location>
</feature>
<keyword evidence="20" id="KW-1185">Reference proteome</keyword>
<evidence type="ECO:0000256" key="1">
    <source>
        <dbReference type="ARBA" id="ARBA00004141"/>
    </source>
</evidence>
<comment type="similarity">
    <text evidence="13">Belongs to the SAT4 family.</text>
</comment>
<keyword evidence="7 15" id="KW-0812">Transmembrane</keyword>
<dbReference type="GO" id="GO:0005576">
    <property type="term" value="C:extracellular region"/>
    <property type="evidence" value="ECO:0007669"/>
    <property type="project" value="UniProtKB-SubCell"/>
</dbReference>
<dbReference type="PANTHER" id="PTHR33048:SF160">
    <property type="entry name" value="SAT4 FAMILY MEMBRANE PROTEIN"/>
    <property type="match status" value="1"/>
</dbReference>
<dbReference type="GeneID" id="70189138"/>
<feature type="signal peptide" evidence="16">
    <location>
        <begin position="1"/>
        <end position="22"/>
    </location>
</feature>
<evidence type="ECO:0000256" key="12">
    <source>
        <dbReference type="ARBA" id="ARBA00023288"/>
    </source>
</evidence>
<evidence type="ECO:0000259" key="18">
    <source>
        <dbReference type="Pfam" id="PF20684"/>
    </source>
</evidence>
<keyword evidence="12" id="KW-0449">Lipoprotein</keyword>
<feature type="compositionally biased region" description="Basic and acidic residues" evidence="14">
    <location>
        <begin position="471"/>
        <end position="484"/>
    </location>
</feature>
<evidence type="ECO:0000259" key="17">
    <source>
        <dbReference type="Pfam" id="PF05730"/>
    </source>
</evidence>
<reference evidence="19" key="1">
    <citation type="journal article" date="2021" name="Nat. Commun.">
        <title>Genetic determinants of endophytism in the Arabidopsis root mycobiome.</title>
        <authorList>
            <person name="Mesny F."/>
            <person name="Miyauchi S."/>
            <person name="Thiergart T."/>
            <person name="Pickel B."/>
            <person name="Atanasova L."/>
            <person name="Karlsson M."/>
            <person name="Huettel B."/>
            <person name="Barry K.W."/>
            <person name="Haridas S."/>
            <person name="Chen C."/>
            <person name="Bauer D."/>
            <person name="Andreopoulos W."/>
            <person name="Pangilinan J."/>
            <person name="LaButti K."/>
            <person name="Riley R."/>
            <person name="Lipzen A."/>
            <person name="Clum A."/>
            <person name="Drula E."/>
            <person name="Henrissat B."/>
            <person name="Kohler A."/>
            <person name="Grigoriev I.V."/>
            <person name="Martin F.M."/>
            <person name="Hacquard S."/>
        </authorList>
    </citation>
    <scope>NUCLEOTIDE SEQUENCE</scope>
    <source>
        <strain evidence="19">MPI-CAGE-CH-0230</strain>
    </source>
</reference>